<dbReference type="InterPro" id="IPR044812">
    <property type="entry name" value="CERK1/LYK3-like"/>
</dbReference>
<dbReference type="Proteomes" id="UP001371456">
    <property type="component" value="Unassembled WGS sequence"/>
</dbReference>
<dbReference type="EMBL" id="JBANQN010000005">
    <property type="protein sequence ID" value="KAK6789135.1"/>
    <property type="molecule type" value="Genomic_DNA"/>
</dbReference>
<evidence type="ECO:0000256" key="1">
    <source>
        <dbReference type="ARBA" id="ARBA00004162"/>
    </source>
</evidence>
<dbReference type="PROSITE" id="PS51782">
    <property type="entry name" value="LYSM"/>
    <property type="match status" value="1"/>
</dbReference>
<dbReference type="PANTHER" id="PTHR46204:SF8">
    <property type="entry name" value="PROTEIN KINASE DOMAIN-CONTAINING PROTEIN"/>
    <property type="match status" value="1"/>
</dbReference>
<keyword evidence="6" id="KW-0472">Membrane</keyword>
<evidence type="ECO:0000256" key="4">
    <source>
        <dbReference type="ARBA" id="ARBA00022729"/>
    </source>
</evidence>
<dbReference type="GO" id="GO:0045087">
    <property type="term" value="P:innate immune response"/>
    <property type="evidence" value="ECO:0007669"/>
    <property type="project" value="InterPro"/>
</dbReference>
<evidence type="ECO:0000256" key="8">
    <source>
        <dbReference type="SAM" id="SignalP"/>
    </source>
</evidence>
<evidence type="ECO:0000313" key="11">
    <source>
        <dbReference type="Proteomes" id="UP001371456"/>
    </source>
</evidence>
<dbReference type="PANTHER" id="PTHR46204">
    <property type="entry name" value="CHITIN ELICITOR RECEPTOR KINASE 1-RELATED"/>
    <property type="match status" value="1"/>
</dbReference>
<feature type="chain" id="PRO_5042981254" description="LysM domain-containing protein" evidence="8">
    <location>
        <begin position="22"/>
        <end position="214"/>
    </location>
</feature>
<feature type="domain" description="LysM" evidence="9">
    <location>
        <begin position="163"/>
        <end position="209"/>
    </location>
</feature>
<evidence type="ECO:0000256" key="6">
    <source>
        <dbReference type="ARBA" id="ARBA00023136"/>
    </source>
</evidence>
<comment type="subcellular location">
    <subcellularLocation>
        <location evidence="1">Cell membrane</location>
        <topology evidence="1">Single-pass membrane protein</topology>
    </subcellularLocation>
</comment>
<reference evidence="10 11" key="1">
    <citation type="submission" date="2024-02" db="EMBL/GenBank/DDBJ databases">
        <title>de novo genome assembly of Solanum bulbocastanum strain 11H21.</title>
        <authorList>
            <person name="Hosaka A.J."/>
        </authorList>
    </citation>
    <scope>NUCLEOTIDE SEQUENCE [LARGE SCALE GENOMIC DNA]</scope>
    <source>
        <tissue evidence="10">Young leaves</tissue>
    </source>
</reference>
<keyword evidence="5" id="KW-1133">Transmembrane helix</keyword>
<dbReference type="InterPro" id="IPR018392">
    <property type="entry name" value="LysM"/>
</dbReference>
<accession>A0AAN8TL61</accession>
<dbReference type="GO" id="GO:0019199">
    <property type="term" value="F:transmembrane receptor protein kinase activity"/>
    <property type="evidence" value="ECO:0007669"/>
    <property type="project" value="InterPro"/>
</dbReference>
<keyword evidence="3" id="KW-0812">Transmembrane</keyword>
<evidence type="ECO:0000259" key="9">
    <source>
        <dbReference type="PROSITE" id="PS51782"/>
    </source>
</evidence>
<protein>
    <recommendedName>
        <fullName evidence="9">LysM domain-containing protein</fullName>
    </recommendedName>
</protein>
<name>A0AAN8TL61_SOLBU</name>
<dbReference type="AlphaFoldDB" id="A0AAN8TL61"/>
<keyword evidence="7" id="KW-1015">Disulfide bond</keyword>
<keyword evidence="2" id="KW-1003">Cell membrane</keyword>
<evidence type="ECO:0000256" key="2">
    <source>
        <dbReference type="ARBA" id="ARBA00022475"/>
    </source>
</evidence>
<sequence>MSSKYALLVLLVLLFHQFFSSLRNFVFGVPNQLSQIYPFPCSNQIKTCSSLLYQHNGLNKDQIATFYSVNKSQIEPISHSRGKQDYLVTVPCTCKNVNGTIGYFYDTLYMLQPGDTFPSVSRQIYSGEAWKVGGEEKSYRAGDEVTFHLVCGCGEKDDSKPIVTYTVQEFDSLSSIVHLLSSKVGDIEKLNPYLGQQPRFLDVGWLLYVPMERS</sequence>
<gene>
    <name evidence="10" type="ORF">RDI58_012934</name>
</gene>
<comment type="caution">
    <text evidence="10">The sequence shown here is derived from an EMBL/GenBank/DDBJ whole genome shotgun (WGS) entry which is preliminary data.</text>
</comment>
<dbReference type="SUPFAM" id="SSF54106">
    <property type="entry name" value="LysM domain"/>
    <property type="match status" value="1"/>
</dbReference>
<evidence type="ECO:0000256" key="5">
    <source>
        <dbReference type="ARBA" id="ARBA00022989"/>
    </source>
</evidence>
<dbReference type="GO" id="GO:0005886">
    <property type="term" value="C:plasma membrane"/>
    <property type="evidence" value="ECO:0007669"/>
    <property type="project" value="UniProtKB-SubCell"/>
</dbReference>
<dbReference type="Gene3D" id="3.10.350.10">
    <property type="entry name" value="LysM domain"/>
    <property type="match status" value="1"/>
</dbReference>
<keyword evidence="11" id="KW-1185">Reference proteome</keyword>
<evidence type="ECO:0000256" key="7">
    <source>
        <dbReference type="ARBA" id="ARBA00023157"/>
    </source>
</evidence>
<keyword evidence="4 8" id="KW-0732">Signal</keyword>
<evidence type="ECO:0000313" key="10">
    <source>
        <dbReference type="EMBL" id="KAK6789135.1"/>
    </source>
</evidence>
<organism evidence="10 11">
    <name type="scientific">Solanum bulbocastanum</name>
    <name type="common">Wild potato</name>
    <dbReference type="NCBI Taxonomy" id="147425"/>
    <lineage>
        <taxon>Eukaryota</taxon>
        <taxon>Viridiplantae</taxon>
        <taxon>Streptophyta</taxon>
        <taxon>Embryophyta</taxon>
        <taxon>Tracheophyta</taxon>
        <taxon>Spermatophyta</taxon>
        <taxon>Magnoliopsida</taxon>
        <taxon>eudicotyledons</taxon>
        <taxon>Gunneridae</taxon>
        <taxon>Pentapetalae</taxon>
        <taxon>asterids</taxon>
        <taxon>lamiids</taxon>
        <taxon>Solanales</taxon>
        <taxon>Solanaceae</taxon>
        <taxon>Solanoideae</taxon>
        <taxon>Solaneae</taxon>
        <taxon>Solanum</taxon>
    </lineage>
</organism>
<feature type="signal peptide" evidence="8">
    <location>
        <begin position="1"/>
        <end position="21"/>
    </location>
</feature>
<dbReference type="InterPro" id="IPR036779">
    <property type="entry name" value="LysM_dom_sf"/>
</dbReference>
<evidence type="ECO:0000256" key="3">
    <source>
        <dbReference type="ARBA" id="ARBA00022692"/>
    </source>
</evidence>
<proteinExistence type="predicted"/>